<protein>
    <submittedName>
        <fullName evidence="3">Dihydroorotase</fullName>
    </submittedName>
</protein>
<sequence>MKILIRQALISDPGSSFNGSTQDIFIDNGVIVSIGANLAAGGDDIKVVEAEGLVVSPGWIDVFSHFCDPGLEFRETLESGAAAAAAGGYTQVFTLPNTQPVVSNKTQVQYIVQRSASLPVQIRPLGSVTRNLEGKDLAEMYDMYNAGAVAFSDGIYPVQSPGLFLKALQYVKAFDGVLIQLPVDDSIGKYGLMHEGVVSTQMGLPGIPAIGEELMIQRDIELVRYTESRLHITGVSTAKGIALIRKAKAEGLQVTCSVTPHHLNFCDEDLRDYDTNLKLTPPLRLHSDMLALRAAVTEGVVDCIASHHIPQDWDHKTCEFEYAKNGMLSLQTVYSAVQTALPALTPEAIVQLLAVRPAEIFGLTHSGVAEGSAAVLTLFQPAADSTFTKQNNRSKSANSAFLDKTLKGNVVGIVNNGQLFLN</sequence>
<evidence type="ECO:0000256" key="1">
    <source>
        <dbReference type="ARBA" id="ARBA00022975"/>
    </source>
</evidence>
<dbReference type="GO" id="GO:0046872">
    <property type="term" value="F:metal ion binding"/>
    <property type="evidence" value="ECO:0007669"/>
    <property type="project" value="InterPro"/>
</dbReference>
<proteinExistence type="predicted"/>
<dbReference type="AlphaFoldDB" id="A0A4Q1DBR0"/>
<dbReference type="CDD" id="cd01317">
    <property type="entry name" value="DHOase_IIa"/>
    <property type="match status" value="1"/>
</dbReference>
<dbReference type="SUPFAM" id="SSF51556">
    <property type="entry name" value="Metallo-dependent hydrolases"/>
    <property type="match status" value="1"/>
</dbReference>
<keyword evidence="4" id="KW-1185">Reference proteome</keyword>
<dbReference type="GO" id="GO:0004038">
    <property type="term" value="F:allantoinase activity"/>
    <property type="evidence" value="ECO:0007669"/>
    <property type="project" value="TreeGrafter"/>
</dbReference>
<reference evidence="3 4" key="1">
    <citation type="submission" date="2019-01" db="EMBL/GenBank/DDBJ databases">
        <title>Filimonas sp. strain TTM-71.</title>
        <authorList>
            <person name="Chen W.-M."/>
        </authorList>
    </citation>
    <scope>NUCLEOTIDE SEQUENCE [LARGE SCALE GENOMIC DNA]</scope>
    <source>
        <strain evidence="3 4">TTM-71</strain>
    </source>
</reference>
<name>A0A4Q1DBR0_9BACT</name>
<feature type="domain" description="Dihydroorotase catalytic" evidence="2">
    <location>
        <begin position="54"/>
        <end position="237"/>
    </location>
</feature>
<gene>
    <name evidence="3" type="ORF">ESB13_05305</name>
</gene>
<accession>A0A4Q1DBR0</accession>
<dbReference type="InterPro" id="IPR011059">
    <property type="entry name" value="Metal-dep_hydrolase_composite"/>
</dbReference>
<dbReference type="GO" id="GO:0006221">
    <property type="term" value="P:pyrimidine nucleotide biosynthetic process"/>
    <property type="evidence" value="ECO:0007669"/>
    <property type="project" value="UniProtKB-KW"/>
</dbReference>
<dbReference type="OrthoDB" id="9765462at2"/>
<dbReference type="GO" id="GO:0005737">
    <property type="term" value="C:cytoplasm"/>
    <property type="evidence" value="ECO:0007669"/>
    <property type="project" value="TreeGrafter"/>
</dbReference>
<dbReference type="InterPro" id="IPR004722">
    <property type="entry name" value="DHOase"/>
</dbReference>
<dbReference type="EMBL" id="SDHZ01000001">
    <property type="protein sequence ID" value="RXK86225.1"/>
    <property type="molecule type" value="Genomic_DNA"/>
</dbReference>
<dbReference type="GO" id="GO:0006145">
    <property type="term" value="P:purine nucleobase catabolic process"/>
    <property type="evidence" value="ECO:0007669"/>
    <property type="project" value="TreeGrafter"/>
</dbReference>
<dbReference type="GO" id="GO:0004151">
    <property type="term" value="F:dihydroorotase activity"/>
    <property type="evidence" value="ECO:0007669"/>
    <property type="project" value="InterPro"/>
</dbReference>
<dbReference type="InterPro" id="IPR032466">
    <property type="entry name" value="Metal_Hydrolase"/>
</dbReference>
<comment type="caution">
    <text evidence="3">The sequence shown here is derived from an EMBL/GenBank/DDBJ whole genome shotgun (WGS) entry which is preliminary data.</text>
</comment>
<dbReference type="SUPFAM" id="SSF51338">
    <property type="entry name" value="Composite domain of metallo-dependent hydrolases"/>
    <property type="match status" value="1"/>
</dbReference>
<dbReference type="PANTHER" id="PTHR43668">
    <property type="entry name" value="ALLANTOINASE"/>
    <property type="match status" value="1"/>
</dbReference>
<dbReference type="PANTHER" id="PTHR43668:SF2">
    <property type="entry name" value="ALLANTOINASE"/>
    <property type="match status" value="1"/>
</dbReference>
<dbReference type="InterPro" id="IPR024403">
    <property type="entry name" value="DHOase_cat"/>
</dbReference>
<dbReference type="Gene3D" id="2.30.40.10">
    <property type="entry name" value="Urease, subunit C, domain 1"/>
    <property type="match status" value="1"/>
</dbReference>
<dbReference type="NCBIfam" id="TIGR00857">
    <property type="entry name" value="pyrC_multi"/>
    <property type="match status" value="1"/>
</dbReference>
<organism evidence="3 4">
    <name type="scientific">Filimonas effusa</name>
    <dbReference type="NCBI Taxonomy" id="2508721"/>
    <lineage>
        <taxon>Bacteria</taxon>
        <taxon>Pseudomonadati</taxon>
        <taxon>Bacteroidota</taxon>
        <taxon>Chitinophagia</taxon>
        <taxon>Chitinophagales</taxon>
        <taxon>Chitinophagaceae</taxon>
        <taxon>Filimonas</taxon>
    </lineage>
</organism>
<dbReference type="RefSeq" id="WP_129001975.1">
    <property type="nucleotide sequence ID" value="NZ_SDHZ01000001.1"/>
</dbReference>
<evidence type="ECO:0000313" key="4">
    <source>
        <dbReference type="Proteomes" id="UP000290545"/>
    </source>
</evidence>
<evidence type="ECO:0000313" key="3">
    <source>
        <dbReference type="EMBL" id="RXK86225.1"/>
    </source>
</evidence>
<dbReference type="InterPro" id="IPR050138">
    <property type="entry name" value="DHOase/Allantoinase_Hydrolase"/>
</dbReference>
<keyword evidence="1" id="KW-0665">Pyrimidine biosynthesis</keyword>
<evidence type="ECO:0000259" key="2">
    <source>
        <dbReference type="Pfam" id="PF12890"/>
    </source>
</evidence>
<dbReference type="Pfam" id="PF12890">
    <property type="entry name" value="DHOase"/>
    <property type="match status" value="1"/>
</dbReference>
<dbReference type="Proteomes" id="UP000290545">
    <property type="component" value="Unassembled WGS sequence"/>
</dbReference>
<dbReference type="Gene3D" id="3.20.20.140">
    <property type="entry name" value="Metal-dependent hydrolases"/>
    <property type="match status" value="1"/>
</dbReference>